<organism evidence="2 3">
    <name type="scientific">Ditylenchus dipsaci</name>
    <dbReference type="NCBI Taxonomy" id="166011"/>
    <lineage>
        <taxon>Eukaryota</taxon>
        <taxon>Metazoa</taxon>
        <taxon>Ecdysozoa</taxon>
        <taxon>Nematoda</taxon>
        <taxon>Chromadorea</taxon>
        <taxon>Rhabditida</taxon>
        <taxon>Tylenchina</taxon>
        <taxon>Tylenchomorpha</taxon>
        <taxon>Sphaerularioidea</taxon>
        <taxon>Anguinidae</taxon>
        <taxon>Anguininae</taxon>
        <taxon>Ditylenchus</taxon>
    </lineage>
</organism>
<dbReference type="PROSITE" id="PS50181">
    <property type="entry name" value="FBOX"/>
    <property type="match status" value="1"/>
</dbReference>
<reference evidence="3" key="1">
    <citation type="submission" date="2022-11" db="UniProtKB">
        <authorList>
            <consortium name="WormBaseParasite"/>
        </authorList>
    </citation>
    <scope>IDENTIFICATION</scope>
</reference>
<dbReference type="InterPro" id="IPR001810">
    <property type="entry name" value="F-box_dom"/>
</dbReference>
<protein>
    <submittedName>
        <fullName evidence="3">F-box domain-containing protein</fullName>
    </submittedName>
</protein>
<dbReference type="Gene3D" id="3.80.10.10">
    <property type="entry name" value="Ribonuclease Inhibitor"/>
    <property type="match status" value="2"/>
</dbReference>
<dbReference type="SUPFAM" id="SSF52047">
    <property type="entry name" value="RNI-like"/>
    <property type="match status" value="1"/>
</dbReference>
<dbReference type="Proteomes" id="UP000887574">
    <property type="component" value="Unplaced"/>
</dbReference>
<dbReference type="InterPro" id="IPR036047">
    <property type="entry name" value="F-box-like_dom_sf"/>
</dbReference>
<dbReference type="SUPFAM" id="SSF81383">
    <property type="entry name" value="F-box domain"/>
    <property type="match status" value="1"/>
</dbReference>
<dbReference type="AlphaFoldDB" id="A0A915E0I9"/>
<proteinExistence type="predicted"/>
<sequence>MTKSVKLIDLPTYILTKIFNHLHYIDLLCLESTCNKMNKLLVLLLRKCGKNISSFSLYPFNESMQEEEKWQLTREPDASFEEARFKRNLFRLAPPTDQTSEVAGRQLEIIGESCGAHLEDLNLTLCAGRSTRDPPMIISRSLHNFLASCPRLKHLRADMNNHSIEFTGSSFLYLARGMRSLSFWQTWLPSSELRQIADRSGSTLQSLCFKFHRDAKVEDLICLFQKLTCLQHLQIDFRGGSKQPGLLTHLPFTQLMRDSLICIQLFVLVNSQLLPSIFSTKFRCLKTLEYLGSEKRDPSLPEVLTMIGSLRLTNNFPNLVNLCIQDSRTLDDNALKILAMLNNLEALRIIYCPKVTVVGISYFLDRCTVHFHHLELGNQLAEEGILELVHQCVDRRHSAMQRPAWFVEDPQRKVPADARLFYFLRYIEFMVSIGQSRDGEPINWNYPRKYKETYDNMNMHPWVVFSKPPELFHFEMEDKIYL</sequence>
<name>A0A915E0I9_9BILA</name>
<dbReference type="InterPro" id="IPR032675">
    <property type="entry name" value="LRR_dom_sf"/>
</dbReference>
<dbReference type="WBParaSite" id="jg25651">
    <property type="protein sequence ID" value="jg25651"/>
    <property type="gene ID" value="jg25651"/>
</dbReference>
<feature type="domain" description="F-box" evidence="1">
    <location>
        <begin position="4"/>
        <end position="41"/>
    </location>
</feature>
<evidence type="ECO:0000259" key="1">
    <source>
        <dbReference type="PROSITE" id="PS50181"/>
    </source>
</evidence>
<accession>A0A915E0I9</accession>
<evidence type="ECO:0000313" key="2">
    <source>
        <dbReference type="Proteomes" id="UP000887574"/>
    </source>
</evidence>
<keyword evidence="2" id="KW-1185">Reference proteome</keyword>
<evidence type="ECO:0000313" key="3">
    <source>
        <dbReference type="WBParaSite" id="jg25651"/>
    </source>
</evidence>
<dbReference type="CDD" id="cd09917">
    <property type="entry name" value="F-box_SF"/>
    <property type="match status" value="1"/>
</dbReference>